<dbReference type="InterPro" id="IPR036388">
    <property type="entry name" value="WH-like_DNA-bd_sf"/>
</dbReference>
<organism evidence="8 9">
    <name type="scientific">Eubacterium ramulus</name>
    <dbReference type="NCBI Taxonomy" id="39490"/>
    <lineage>
        <taxon>Bacteria</taxon>
        <taxon>Bacillati</taxon>
        <taxon>Bacillota</taxon>
        <taxon>Clostridia</taxon>
        <taxon>Eubacteriales</taxon>
        <taxon>Eubacteriaceae</taxon>
        <taxon>Eubacterium</taxon>
    </lineage>
</organism>
<dbReference type="NCBIfam" id="TIGR02937">
    <property type="entry name" value="sigma70-ECF"/>
    <property type="match status" value="1"/>
</dbReference>
<sequence>MEKQQLEKYINEYGRDIYLFCKRLTQNKNTADDLYQETFLKLWELDNVNDTENPKSYLLGIAVNLWKNQCRKQMWRKQIADIVPVSEESQIENFSAADSVEDTVISNQEKVLVQDAVNRLPEKLRIVVLLYYMENLKVAEIAEQMHESVSSIKSKLMRARKYLRKELEDSVL</sequence>
<dbReference type="RefSeq" id="WP_022035197.1">
    <property type="nucleotide sequence ID" value="NZ_CAXUGT010000007.1"/>
</dbReference>
<keyword evidence="2" id="KW-0805">Transcription regulation</keyword>
<dbReference type="InterPro" id="IPR013324">
    <property type="entry name" value="RNA_pol_sigma_r3/r4-like"/>
</dbReference>
<dbReference type="InterPro" id="IPR014284">
    <property type="entry name" value="RNA_pol_sigma-70_dom"/>
</dbReference>
<evidence type="ECO:0000259" key="6">
    <source>
        <dbReference type="Pfam" id="PF04542"/>
    </source>
</evidence>
<evidence type="ECO:0000256" key="1">
    <source>
        <dbReference type="ARBA" id="ARBA00010641"/>
    </source>
</evidence>
<evidence type="ECO:0000256" key="3">
    <source>
        <dbReference type="ARBA" id="ARBA00023082"/>
    </source>
</evidence>
<name>A0A173VKL4_EUBRA</name>
<dbReference type="PANTHER" id="PTHR43133">
    <property type="entry name" value="RNA POLYMERASE ECF-TYPE SIGMA FACTO"/>
    <property type="match status" value="1"/>
</dbReference>
<dbReference type="InterPro" id="IPR013325">
    <property type="entry name" value="RNA_pol_sigma_r2"/>
</dbReference>
<evidence type="ECO:0000259" key="7">
    <source>
        <dbReference type="Pfam" id="PF08281"/>
    </source>
</evidence>
<dbReference type="CDD" id="cd06171">
    <property type="entry name" value="Sigma70_r4"/>
    <property type="match status" value="1"/>
</dbReference>
<dbReference type="PANTHER" id="PTHR43133:SF8">
    <property type="entry name" value="RNA POLYMERASE SIGMA FACTOR HI_1459-RELATED"/>
    <property type="match status" value="1"/>
</dbReference>
<dbReference type="SUPFAM" id="SSF88946">
    <property type="entry name" value="Sigma2 domain of RNA polymerase sigma factors"/>
    <property type="match status" value="1"/>
</dbReference>
<dbReference type="GO" id="GO:0003677">
    <property type="term" value="F:DNA binding"/>
    <property type="evidence" value="ECO:0007669"/>
    <property type="project" value="UniProtKB-KW"/>
</dbReference>
<evidence type="ECO:0000256" key="2">
    <source>
        <dbReference type="ARBA" id="ARBA00023015"/>
    </source>
</evidence>
<keyword evidence="3" id="KW-0731">Sigma factor</keyword>
<feature type="domain" description="RNA polymerase sigma factor 70 region 4 type 2" evidence="7">
    <location>
        <begin position="112"/>
        <end position="163"/>
    </location>
</feature>
<dbReference type="OrthoDB" id="9795666at2"/>
<dbReference type="SUPFAM" id="SSF88659">
    <property type="entry name" value="Sigma3 and sigma4 domains of RNA polymerase sigma factors"/>
    <property type="match status" value="1"/>
</dbReference>
<dbReference type="AlphaFoldDB" id="A0A173VKL4"/>
<dbReference type="Gene3D" id="1.10.10.10">
    <property type="entry name" value="Winged helix-like DNA-binding domain superfamily/Winged helix DNA-binding domain"/>
    <property type="match status" value="1"/>
</dbReference>
<evidence type="ECO:0000313" key="9">
    <source>
        <dbReference type="Proteomes" id="UP000095492"/>
    </source>
</evidence>
<dbReference type="Proteomes" id="UP000095492">
    <property type="component" value="Unassembled WGS sequence"/>
</dbReference>
<dbReference type="Gene3D" id="1.10.1740.10">
    <property type="match status" value="1"/>
</dbReference>
<accession>A0A173VKL4</accession>
<feature type="domain" description="RNA polymerase sigma-70 region 2" evidence="6">
    <location>
        <begin position="10"/>
        <end position="76"/>
    </location>
</feature>
<dbReference type="Pfam" id="PF08281">
    <property type="entry name" value="Sigma70_r4_2"/>
    <property type="match status" value="1"/>
</dbReference>
<gene>
    <name evidence="8" type="primary">sigM_1</name>
    <name evidence="8" type="ORF">ERS852448_02943</name>
</gene>
<dbReference type="GeneID" id="97392214"/>
<dbReference type="STRING" id="39490.ERS852448_02943"/>
<dbReference type="Pfam" id="PF04542">
    <property type="entry name" value="Sigma70_r2"/>
    <property type="match status" value="1"/>
</dbReference>
<dbReference type="GO" id="GO:0016987">
    <property type="term" value="F:sigma factor activity"/>
    <property type="evidence" value="ECO:0007669"/>
    <property type="project" value="UniProtKB-KW"/>
</dbReference>
<evidence type="ECO:0000256" key="5">
    <source>
        <dbReference type="ARBA" id="ARBA00023163"/>
    </source>
</evidence>
<evidence type="ECO:0000313" key="8">
    <source>
        <dbReference type="EMBL" id="CUN26637.1"/>
    </source>
</evidence>
<dbReference type="GO" id="GO:0006352">
    <property type="term" value="P:DNA-templated transcription initiation"/>
    <property type="evidence" value="ECO:0007669"/>
    <property type="project" value="InterPro"/>
</dbReference>
<dbReference type="InterPro" id="IPR007627">
    <property type="entry name" value="RNA_pol_sigma70_r2"/>
</dbReference>
<dbReference type="InterPro" id="IPR039425">
    <property type="entry name" value="RNA_pol_sigma-70-like"/>
</dbReference>
<dbReference type="InterPro" id="IPR013249">
    <property type="entry name" value="RNA_pol_sigma70_r4_t2"/>
</dbReference>
<proteinExistence type="inferred from homology"/>
<protein>
    <submittedName>
        <fullName evidence="8">RNA polymerase sigma factor sigM</fullName>
    </submittedName>
</protein>
<keyword evidence="5" id="KW-0804">Transcription</keyword>
<keyword evidence="4" id="KW-0238">DNA-binding</keyword>
<comment type="similarity">
    <text evidence="1">Belongs to the sigma-70 factor family. ECF subfamily.</text>
</comment>
<evidence type="ECO:0000256" key="4">
    <source>
        <dbReference type="ARBA" id="ARBA00023125"/>
    </source>
</evidence>
<reference evidence="8 9" key="1">
    <citation type="submission" date="2015-09" db="EMBL/GenBank/DDBJ databases">
        <authorList>
            <consortium name="Pathogen Informatics"/>
        </authorList>
    </citation>
    <scope>NUCLEOTIDE SEQUENCE [LARGE SCALE GENOMIC DNA]</scope>
    <source>
        <strain evidence="8 9">2789STDY5608891</strain>
    </source>
</reference>
<dbReference type="EMBL" id="CYYA01000031">
    <property type="protein sequence ID" value="CUN26637.1"/>
    <property type="molecule type" value="Genomic_DNA"/>
</dbReference>